<evidence type="ECO:0000256" key="3">
    <source>
        <dbReference type="ARBA" id="ARBA00022989"/>
    </source>
</evidence>
<dbReference type="SUPFAM" id="SSF74653">
    <property type="entry name" value="TolA/TonB C-terminal domain"/>
    <property type="match status" value="1"/>
</dbReference>
<dbReference type="InterPro" id="IPR037682">
    <property type="entry name" value="TonB_C"/>
</dbReference>
<feature type="domain" description="TonB C-terminal" evidence="6">
    <location>
        <begin position="62"/>
        <end position="148"/>
    </location>
</feature>
<evidence type="ECO:0000256" key="1">
    <source>
        <dbReference type="ARBA" id="ARBA00004167"/>
    </source>
</evidence>
<keyword evidence="5" id="KW-1003">Cell membrane</keyword>
<keyword evidence="4" id="KW-0472">Membrane</keyword>
<sequence>MNGTQLIFGRLLLCGLAFTSLSGCGVNNSEQIERELLVSKGVKQYPSRCIRVDEYQFEHYEYNHHLARTKIVREPIYPANAKRLGVEGHVSMEFDLSVDGKPINITMLESSPAGVFDQAGIEALSTWVYQGEMLPCHAISLSFKLPPE</sequence>
<dbReference type="Gene3D" id="3.30.2420.10">
    <property type="entry name" value="TonB"/>
    <property type="match status" value="1"/>
</dbReference>
<dbReference type="RefSeq" id="WP_126504466.1">
    <property type="nucleotide sequence ID" value="NZ_RXNV01000001.1"/>
</dbReference>
<evidence type="ECO:0000259" key="6">
    <source>
        <dbReference type="PROSITE" id="PS52015"/>
    </source>
</evidence>
<evidence type="ECO:0000256" key="2">
    <source>
        <dbReference type="ARBA" id="ARBA00022692"/>
    </source>
</evidence>
<dbReference type="GO" id="GO:0030288">
    <property type="term" value="C:outer membrane-bounded periplasmic space"/>
    <property type="evidence" value="ECO:0007669"/>
    <property type="project" value="InterPro"/>
</dbReference>
<dbReference type="OrthoDB" id="1628901at2"/>
<keyword evidence="5" id="KW-0735">Signal-anchor</keyword>
<dbReference type="EMBL" id="RXNV01000001">
    <property type="protein sequence ID" value="RTR34860.1"/>
    <property type="molecule type" value="Genomic_DNA"/>
</dbReference>
<keyword evidence="5" id="KW-0653">Protein transport</keyword>
<evidence type="ECO:0000313" key="8">
    <source>
        <dbReference type="Proteomes" id="UP000282060"/>
    </source>
</evidence>
<dbReference type="GO" id="GO:0055085">
    <property type="term" value="P:transmembrane transport"/>
    <property type="evidence" value="ECO:0007669"/>
    <property type="project" value="InterPro"/>
</dbReference>
<dbReference type="InterPro" id="IPR006260">
    <property type="entry name" value="TonB/TolA_C"/>
</dbReference>
<evidence type="ECO:0000313" key="7">
    <source>
        <dbReference type="EMBL" id="RTR34860.1"/>
    </source>
</evidence>
<keyword evidence="5" id="KW-0813">Transport</keyword>
<dbReference type="Proteomes" id="UP000282060">
    <property type="component" value="Unassembled WGS sequence"/>
</dbReference>
<reference evidence="7 8" key="1">
    <citation type="submission" date="2018-12" db="EMBL/GenBank/DDBJ databases">
        <authorList>
            <person name="Yu L."/>
        </authorList>
    </citation>
    <scope>NUCLEOTIDE SEQUENCE [LARGE SCALE GENOMIC DNA]</scope>
    <source>
        <strain evidence="7 8">HAW-EB5</strain>
    </source>
</reference>
<dbReference type="GO" id="GO:0015891">
    <property type="term" value="P:siderophore transport"/>
    <property type="evidence" value="ECO:0007669"/>
    <property type="project" value="InterPro"/>
</dbReference>
<dbReference type="GO" id="GO:0015031">
    <property type="term" value="P:protein transport"/>
    <property type="evidence" value="ECO:0007669"/>
    <property type="project" value="UniProtKB-UniRule"/>
</dbReference>
<comment type="function">
    <text evidence="5">Interacts with outer membrane receptor proteins that carry out high-affinity binding and energy dependent uptake into the periplasmic space of specific substrates. It could act to transduce energy from the cytoplasmic membrane to specific energy-requiring processes in the outer membrane, resulting in the release into the periplasm of ligands bound by these outer membrane proteins.</text>
</comment>
<comment type="similarity">
    <text evidence="5">Belongs to the TonB family.</text>
</comment>
<dbReference type="AlphaFoldDB" id="A0A3S0KUU9"/>
<dbReference type="GO" id="GO:0031992">
    <property type="term" value="F:energy transducer activity"/>
    <property type="evidence" value="ECO:0007669"/>
    <property type="project" value="InterPro"/>
</dbReference>
<evidence type="ECO:0000256" key="4">
    <source>
        <dbReference type="ARBA" id="ARBA00023136"/>
    </source>
</evidence>
<evidence type="ECO:0000256" key="5">
    <source>
        <dbReference type="RuleBase" id="RU362123"/>
    </source>
</evidence>
<comment type="subcellular location">
    <subcellularLocation>
        <location evidence="5">Cell inner membrane</location>
        <topology evidence="5">Single-pass membrane protein</topology>
        <orientation evidence="5">Periplasmic side</orientation>
    </subcellularLocation>
    <subcellularLocation>
        <location evidence="1">Membrane</location>
        <topology evidence="1">Single-pass membrane protein</topology>
    </subcellularLocation>
</comment>
<comment type="caution">
    <text evidence="7">The sequence shown here is derived from an EMBL/GenBank/DDBJ whole genome shotgun (WGS) entry which is preliminary data.</text>
</comment>
<name>A0A3S0KUU9_9GAMM</name>
<dbReference type="GO" id="GO:0005886">
    <property type="term" value="C:plasma membrane"/>
    <property type="evidence" value="ECO:0007669"/>
    <property type="project" value="UniProtKB-SubCell"/>
</dbReference>
<dbReference type="InterPro" id="IPR003538">
    <property type="entry name" value="TonB"/>
</dbReference>
<gene>
    <name evidence="7" type="ORF">EKG39_04170</name>
</gene>
<dbReference type="Pfam" id="PF03544">
    <property type="entry name" value="TonB_C"/>
    <property type="match status" value="1"/>
</dbReference>
<dbReference type="PROSITE" id="PS52015">
    <property type="entry name" value="TONB_CTD"/>
    <property type="match status" value="1"/>
</dbReference>
<dbReference type="NCBIfam" id="TIGR01352">
    <property type="entry name" value="tonB_Cterm"/>
    <property type="match status" value="1"/>
</dbReference>
<protein>
    <recommendedName>
        <fullName evidence="5">Protein TonB</fullName>
    </recommendedName>
</protein>
<keyword evidence="5" id="KW-0997">Cell inner membrane</keyword>
<keyword evidence="3" id="KW-1133">Transmembrane helix</keyword>
<organism evidence="7 8">
    <name type="scientific">Shewanella atlantica</name>
    <dbReference type="NCBI Taxonomy" id="271099"/>
    <lineage>
        <taxon>Bacteria</taxon>
        <taxon>Pseudomonadati</taxon>
        <taxon>Pseudomonadota</taxon>
        <taxon>Gammaproteobacteria</taxon>
        <taxon>Alteromonadales</taxon>
        <taxon>Shewanellaceae</taxon>
        <taxon>Shewanella</taxon>
    </lineage>
</organism>
<keyword evidence="8" id="KW-1185">Reference proteome</keyword>
<proteinExistence type="inferred from homology"/>
<accession>A0A3S0KUU9</accession>
<keyword evidence="2" id="KW-0812">Transmembrane</keyword>
<dbReference type="PRINTS" id="PR01374">
    <property type="entry name" value="TONBPROTEIN"/>
</dbReference>